<dbReference type="PRINTS" id="PR00237">
    <property type="entry name" value="GPCRRHODOPSN"/>
</dbReference>
<dbReference type="AlphaFoldDB" id="A0A5N3V864"/>
<dbReference type="PANTHER" id="PTHR48018">
    <property type="entry name" value="OLFACTORY RECEPTOR"/>
    <property type="match status" value="1"/>
</dbReference>
<dbReference type="SUPFAM" id="SSF81321">
    <property type="entry name" value="Family A G protein-coupled receptor-like"/>
    <property type="match status" value="1"/>
</dbReference>
<protein>
    <recommendedName>
        <fullName evidence="10">G-protein coupled receptors family 1 profile domain-containing protein</fullName>
    </recommendedName>
</protein>
<dbReference type="PROSITE" id="PS50262">
    <property type="entry name" value="G_PROTEIN_RECEP_F1_2"/>
    <property type="match status" value="1"/>
</dbReference>
<dbReference type="PRINTS" id="PR00245">
    <property type="entry name" value="OLFACTORYR"/>
</dbReference>
<dbReference type="FunFam" id="1.20.1070.10:FF:000003">
    <property type="entry name" value="Olfactory receptor"/>
    <property type="match status" value="1"/>
</dbReference>
<evidence type="ECO:0000313" key="11">
    <source>
        <dbReference type="EMBL" id="KAB0344541.1"/>
    </source>
</evidence>
<sequence>MKKELNKNYSEVMEFILLGFRTSPDVQILLFSLFLLIYMVIVVGNISMLVVIKINSRLHTPMYFFLRNLSYLDLCYSSVIAPKTLATFLSKDKRISYNGCATQFFFFALFVGTEGFLLAVMAYGRFSAICSPFLYAVRMSQQACVRLCSIASYICGCINSMIQTGFTFSLRFCGENRLDHFFCDVPALIKISCVDTLVNELVLFILSALIIITTTTVILVSYTCILSTVLKIPSAHGRSRTFSTCSSHITVVSLFYGTVFFMYAQPGAISSPEKNKIIAVFYTLIIPMLNPLIYSLRNREVKNSVKRIFLRKKSFH</sequence>
<name>A0A5N3V864_MUNMU</name>
<feature type="transmembrane region" description="Helical" evidence="9">
    <location>
        <begin position="242"/>
        <end position="265"/>
    </location>
</feature>
<evidence type="ECO:0000259" key="10">
    <source>
        <dbReference type="PROSITE" id="PS50262"/>
    </source>
</evidence>
<dbReference type="GO" id="GO:0004930">
    <property type="term" value="F:G protein-coupled receptor activity"/>
    <property type="evidence" value="ECO:0007669"/>
    <property type="project" value="UniProtKB-KW"/>
</dbReference>
<evidence type="ECO:0000256" key="8">
    <source>
        <dbReference type="ARBA" id="ARBA00023224"/>
    </source>
</evidence>
<keyword evidence="12" id="KW-1185">Reference proteome</keyword>
<dbReference type="Gene3D" id="1.20.1070.10">
    <property type="entry name" value="Rhodopsin 7-helix transmembrane proteins"/>
    <property type="match status" value="1"/>
</dbReference>
<dbReference type="Pfam" id="PF13853">
    <property type="entry name" value="7tm_4"/>
    <property type="match status" value="1"/>
</dbReference>
<evidence type="ECO:0000256" key="1">
    <source>
        <dbReference type="ARBA" id="ARBA00003929"/>
    </source>
</evidence>
<accession>A0A5N3V864</accession>
<dbReference type="Proteomes" id="UP000326458">
    <property type="component" value="Unassembled WGS sequence"/>
</dbReference>
<feature type="domain" description="G-protein coupled receptors family 1 profile" evidence="10">
    <location>
        <begin position="44"/>
        <end position="294"/>
    </location>
</feature>
<dbReference type="InterPro" id="IPR000725">
    <property type="entry name" value="Olfact_rcpt"/>
</dbReference>
<gene>
    <name evidence="11" type="ORF">FD754_021467</name>
</gene>
<feature type="transmembrane region" description="Helical" evidence="9">
    <location>
        <begin position="143"/>
        <end position="162"/>
    </location>
</feature>
<evidence type="ECO:0000256" key="9">
    <source>
        <dbReference type="SAM" id="Phobius"/>
    </source>
</evidence>
<keyword evidence="4 9" id="KW-1133">Transmembrane helix</keyword>
<evidence type="ECO:0000313" key="12">
    <source>
        <dbReference type="Proteomes" id="UP000326458"/>
    </source>
</evidence>
<evidence type="ECO:0000256" key="3">
    <source>
        <dbReference type="ARBA" id="ARBA00022692"/>
    </source>
</evidence>
<organism evidence="11 12">
    <name type="scientific">Muntiacus muntjak</name>
    <name type="common">Barking deer</name>
    <name type="synonym">Indian muntjac</name>
    <dbReference type="NCBI Taxonomy" id="9888"/>
    <lineage>
        <taxon>Eukaryota</taxon>
        <taxon>Metazoa</taxon>
        <taxon>Chordata</taxon>
        <taxon>Craniata</taxon>
        <taxon>Vertebrata</taxon>
        <taxon>Euteleostomi</taxon>
        <taxon>Mammalia</taxon>
        <taxon>Eutheria</taxon>
        <taxon>Laurasiatheria</taxon>
        <taxon>Artiodactyla</taxon>
        <taxon>Ruminantia</taxon>
        <taxon>Pecora</taxon>
        <taxon>Cervidae</taxon>
        <taxon>Muntiacinae</taxon>
        <taxon>Muntiacus</taxon>
    </lineage>
</organism>
<feature type="transmembrane region" description="Helical" evidence="9">
    <location>
        <begin position="64"/>
        <end position="81"/>
    </location>
</feature>
<dbReference type="InterPro" id="IPR017452">
    <property type="entry name" value="GPCR_Rhodpsn_7TM"/>
</dbReference>
<evidence type="ECO:0000256" key="6">
    <source>
        <dbReference type="ARBA" id="ARBA00023136"/>
    </source>
</evidence>
<feature type="transmembrane region" description="Helical" evidence="9">
    <location>
        <begin position="101"/>
        <end position="123"/>
    </location>
</feature>
<dbReference type="InterPro" id="IPR000276">
    <property type="entry name" value="GPCR_Rhodpsn"/>
</dbReference>
<comment type="subcellular location">
    <subcellularLocation>
        <location evidence="2">Membrane</location>
        <topology evidence="2">Multi-pass membrane protein</topology>
    </subcellularLocation>
</comment>
<feature type="transmembrane region" description="Helical" evidence="9">
    <location>
        <begin position="28"/>
        <end position="52"/>
    </location>
</feature>
<evidence type="ECO:0000256" key="2">
    <source>
        <dbReference type="ARBA" id="ARBA00004141"/>
    </source>
</evidence>
<evidence type="ECO:0000256" key="5">
    <source>
        <dbReference type="ARBA" id="ARBA00023040"/>
    </source>
</evidence>
<comment type="caution">
    <text evidence="11">The sequence shown here is derived from an EMBL/GenBank/DDBJ whole genome shotgun (WGS) entry which is preliminary data.</text>
</comment>
<keyword evidence="7" id="KW-0675">Receptor</keyword>
<dbReference type="EMBL" id="VCEA01000003">
    <property type="protein sequence ID" value="KAB0344541.1"/>
    <property type="molecule type" value="Genomic_DNA"/>
</dbReference>
<evidence type="ECO:0000256" key="4">
    <source>
        <dbReference type="ARBA" id="ARBA00022989"/>
    </source>
</evidence>
<dbReference type="GO" id="GO:0016020">
    <property type="term" value="C:membrane"/>
    <property type="evidence" value="ECO:0007669"/>
    <property type="project" value="UniProtKB-SubCell"/>
</dbReference>
<dbReference type="GO" id="GO:0004984">
    <property type="term" value="F:olfactory receptor activity"/>
    <property type="evidence" value="ECO:0007669"/>
    <property type="project" value="InterPro"/>
</dbReference>
<keyword evidence="5" id="KW-0297">G-protein coupled receptor</keyword>
<reference evidence="11 12" key="1">
    <citation type="submission" date="2019-06" db="EMBL/GenBank/DDBJ databases">
        <title>Discovery of a novel chromosome fission-fusion reversal in muntjac.</title>
        <authorList>
            <person name="Mudd A.B."/>
            <person name="Bredeson J.V."/>
            <person name="Baum R."/>
            <person name="Hockemeyer D."/>
            <person name="Rokhsar D.S."/>
        </authorList>
    </citation>
    <scope>NUCLEOTIDE SEQUENCE [LARGE SCALE GENOMIC DNA]</scope>
    <source>
        <strain evidence="11">UTSW_UCB_Mm</strain>
        <tissue evidence="11">Fibroblast cell line</tissue>
    </source>
</reference>
<keyword evidence="6 9" id="KW-0472">Membrane</keyword>
<evidence type="ECO:0000256" key="7">
    <source>
        <dbReference type="ARBA" id="ARBA00023170"/>
    </source>
</evidence>
<comment type="function">
    <text evidence="1">Putative odorant or sperm cell receptor.</text>
</comment>
<keyword evidence="3 9" id="KW-0812">Transmembrane</keyword>
<keyword evidence="8" id="KW-0807">Transducer</keyword>
<proteinExistence type="predicted"/>
<feature type="transmembrane region" description="Helical" evidence="9">
    <location>
        <begin position="277"/>
        <end position="296"/>
    </location>
</feature>
<feature type="transmembrane region" description="Helical" evidence="9">
    <location>
        <begin position="201"/>
        <end position="230"/>
    </location>
</feature>